<accession>A0A834M748</accession>
<gene>
    <name evidence="2" type="ORF">GWI33_014200</name>
</gene>
<dbReference type="GO" id="GO:1990431">
    <property type="term" value="P:priRNA 3'-end processing"/>
    <property type="evidence" value="ECO:0007669"/>
    <property type="project" value="TreeGrafter"/>
</dbReference>
<dbReference type="Gene3D" id="3.30.420.10">
    <property type="entry name" value="Ribonuclease H-like superfamily/Ribonuclease H"/>
    <property type="match status" value="1"/>
</dbReference>
<dbReference type="PANTHER" id="PTHR15092:SF44">
    <property type="entry name" value="POLY(A)-SPECIFIC RIBONUCLEASE PARN"/>
    <property type="match status" value="1"/>
</dbReference>
<evidence type="ECO:0000313" key="3">
    <source>
        <dbReference type="Proteomes" id="UP000625711"/>
    </source>
</evidence>
<comment type="similarity">
    <text evidence="1">Belongs to the CAF1 family.</text>
</comment>
<dbReference type="GO" id="GO:1990432">
    <property type="term" value="P:siRNA 3'-end processing"/>
    <property type="evidence" value="ECO:0007669"/>
    <property type="project" value="TreeGrafter"/>
</dbReference>
<dbReference type="GO" id="GO:0000175">
    <property type="term" value="F:3'-5'-RNA exonuclease activity"/>
    <property type="evidence" value="ECO:0007669"/>
    <property type="project" value="TreeGrafter"/>
</dbReference>
<comment type="caution">
    <text evidence="2">The sequence shown here is derived from an EMBL/GenBank/DDBJ whole genome shotgun (WGS) entry which is preliminary data.</text>
</comment>
<dbReference type="GO" id="GO:0000289">
    <property type="term" value="P:nuclear-transcribed mRNA poly(A) tail shortening"/>
    <property type="evidence" value="ECO:0007669"/>
    <property type="project" value="TreeGrafter"/>
</dbReference>
<name>A0A834M748_RHYFE</name>
<dbReference type="Pfam" id="PF04857">
    <property type="entry name" value="CAF1"/>
    <property type="match status" value="1"/>
</dbReference>
<dbReference type="InterPro" id="IPR012337">
    <property type="entry name" value="RNaseH-like_sf"/>
</dbReference>
<dbReference type="OrthoDB" id="6731677at2759"/>
<dbReference type="GO" id="GO:0005634">
    <property type="term" value="C:nucleus"/>
    <property type="evidence" value="ECO:0007669"/>
    <property type="project" value="TreeGrafter"/>
</dbReference>
<evidence type="ECO:0000313" key="2">
    <source>
        <dbReference type="EMBL" id="KAF7273058.1"/>
    </source>
</evidence>
<proteinExistence type="inferred from homology"/>
<reference evidence="2" key="1">
    <citation type="submission" date="2020-08" db="EMBL/GenBank/DDBJ databases">
        <title>Genome sequencing and assembly of the red palm weevil Rhynchophorus ferrugineus.</title>
        <authorList>
            <person name="Dias G.B."/>
            <person name="Bergman C.M."/>
            <person name="Manee M."/>
        </authorList>
    </citation>
    <scope>NUCLEOTIDE SEQUENCE</scope>
    <source>
        <strain evidence="2">AA-2017</strain>
        <tissue evidence="2">Whole larva</tissue>
    </source>
</reference>
<evidence type="ECO:0000256" key="1">
    <source>
        <dbReference type="ARBA" id="ARBA00008372"/>
    </source>
</evidence>
<sequence length="254" mass="30050">MCEVNATNFKTLYPEIEKTLKESKFIGLDIEFSGLNPLKEYTSSLFDTPAERYQKLKENVKSIIPLQIGLTAFIFDSKTNSYCGKIFTFYVQPACFQHIHRKFYFQSSTLNFLKSYNFDFNKFVYSGIPFINKDQEQILRKKFKNNECSETNVNCKELLEEILENEGEVIRKWHDKIKPGEFLTVPRVCSKECDNEEIKYFLHQILRSRLKNIWTCTEKGEFIVKKVTSEERNKLEKEDHLDEDLLKHLGIIVY</sequence>
<organism evidence="2 3">
    <name type="scientific">Rhynchophorus ferrugineus</name>
    <name type="common">Red palm weevil</name>
    <name type="synonym">Curculio ferrugineus</name>
    <dbReference type="NCBI Taxonomy" id="354439"/>
    <lineage>
        <taxon>Eukaryota</taxon>
        <taxon>Metazoa</taxon>
        <taxon>Ecdysozoa</taxon>
        <taxon>Arthropoda</taxon>
        <taxon>Hexapoda</taxon>
        <taxon>Insecta</taxon>
        <taxon>Pterygota</taxon>
        <taxon>Neoptera</taxon>
        <taxon>Endopterygota</taxon>
        <taxon>Coleoptera</taxon>
        <taxon>Polyphaga</taxon>
        <taxon>Cucujiformia</taxon>
        <taxon>Curculionidae</taxon>
        <taxon>Dryophthorinae</taxon>
        <taxon>Rhynchophorus</taxon>
    </lineage>
</organism>
<keyword evidence="3" id="KW-1185">Reference proteome</keyword>
<dbReference type="AlphaFoldDB" id="A0A834M748"/>
<protein>
    <submittedName>
        <fullName evidence="2">Uncharacterized protein</fullName>
    </submittedName>
</protein>
<dbReference type="InterPro" id="IPR006941">
    <property type="entry name" value="RNase_CAF1"/>
</dbReference>
<dbReference type="PANTHER" id="PTHR15092">
    <property type="entry name" value="POLY A -SPECIFIC RIBONUCLEASE/TARGET OF EGR1, MEMBER 1"/>
    <property type="match status" value="1"/>
</dbReference>
<dbReference type="InterPro" id="IPR051181">
    <property type="entry name" value="CAF1_poly(A)_ribonucleases"/>
</dbReference>
<dbReference type="SUPFAM" id="SSF53098">
    <property type="entry name" value="Ribonuclease H-like"/>
    <property type="match status" value="1"/>
</dbReference>
<dbReference type="InterPro" id="IPR036397">
    <property type="entry name" value="RNaseH_sf"/>
</dbReference>
<dbReference type="Proteomes" id="UP000625711">
    <property type="component" value="Unassembled WGS sequence"/>
</dbReference>
<dbReference type="EMBL" id="JAACXV010013578">
    <property type="protein sequence ID" value="KAF7273058.1"/>
    <property type="molecule type" value="Genomic_DNA"/>
</dbReference>
<dbReference type="GO" id="GO:0003723">
    <property type="term" value="F:RNA binding"/>
    <property type="evidence" value="ECO:0007669"/>
    <property type="project" value="TreeGrafter"/>
</dbReference>